<accession>A0A515ET32</accession>
<protein>
    <recommendedName>
        <fullName evidence="1">Sialidase domain-containing protein</fullName>
    </recommendedName>
</protein>
<evidence type="ECO:0000313" key="3">
    <source>
        <dbReference type="Proteomes" id="UP000317365"/>
    </source>
</evidence>
<dbReference type="PANTHER" id="PTHR43752">
    <property type="entry name" value="BNR/ASP-BOX REPEAT FAMILY PROTEIN"/>
    <property type="match status" value="1"/>
</dbReference>
<dbReference type="Proteomes" id="UP000317365">
    <property type="component" value="Chromosome"/>
</dbReference>
<dbReference type="SUPFAM" id="SSF50939">
    <property type="entry name" value="Sialidases"/>
    <property type="match status" value="1"/>
</dbReference>
<dbReference type="AlphaFoldDB" id="A0A515ET32"/>
<dbReference type="RefSeq" id="WP_142812963.1">
    <property type="nucleotide sequence ID" value="NZ_CP036282.1"/>
</dbReference>
<dbReference type="CDD" id="cd15482">
    <property type="entry name" value="Sialidase_non-viral"/>
    <property type="match status" value="1"/>
</dbReference>
<dbReference type="KEGG" id="rhg:EXZ61_17450"/>
<reference evidence="3" key="1">
    <citation type="submission" date="2019-02" db="EMBL/GenBank/DDBJ databases">
        <title>Complete genome sequence of Rhodoferax sp. Gr-4.</title>
        <authorList>
            <person name="Jin L."/>
        </authorList>
    </citation>
    <scope>NUCLEOTIDE SEQUENCE [LARGE SCALE GENOMIC DNA]</scope>
    <source>
        <strain evidence="3">Gr-4</strain>
    </source>
</reference>
<dbReference type="Gene3D" id="2.120.10.10">
    <property type="match status" value="1"/>
</dbReference>
<name>A0A515ET32_9BURK</name>
<sequence>MDVLKFHWRLLIAALAVSGLLAWDLAQRPVSPAEAATVWPDTTGVAQPMVLTKVDQGPVPMPAQSAAAHASTLLVMPADSAARLRIFWFSGERESGPNVQIATSEWRRADQAWSPPQWAVNRHVLGAQLGYGVRRLGNPVAWLDADARIHLFVVATGAGGWAASRIVHLRQTQASRAAGAVEFEPMPALPVSWLWNTSYLVRSSPLPLADGGMVLPVHFELGIKHPAALRFDRYGGLMGISRISGRGYALQPTLLAQGPREWTALMRDERAQGRVLAARTQDGGRSWQDLPDLSLINPDSSVAGLGLAPGFGVLVHNSSPGSRAVMDLSVSGNGQDWRLLNRMAEGAPDDEFSYPALAWEQGNLWVSYTVDRKTISWQRFSTNGADKAVTP</sequence>
<dbReference type="PANTHER" id="PTHR43752:SF2">
    <property type="entry name" value="BNR_ASP-BOX REPEAT FAMILY PROTEIN"/>
    <property type="match status" value="1"/>
</dbReference>
<feature type="domain" description="Sialidase" evidence="1">
    <location>
        <begin position="83"/>
        <end position="361"/>
    </location>
</feature>
<dbReference type="InterPro" id="IPR011040">
    <property type="entry name" value="Sialidase"/>
</dbReference>
<dbReference type="EMBL" id="CP036282">
    <property type="protein sequence ID" value="QDL55811.1"/>
    <property type="molecule type" value="Genomic_DNA"/>
</dbReference>
<evidence type="ECO:0000313" key="2">
    <source>
        <dbReference type="EMBL" id="QDL55811.1"/>
    </source>
</evidence>
<evidence type="ECO:0000259" key="1">
    <source>
        <dbReference type="Pfam" id="PF13088"/>
    </source>
</evidence>
<proteinExistence type="predicted"/>
<dbReference type="Pfam" id="PF13088">
    <property type="entry name" value="BNR_2"/>
    <property type="match status" value="1"/>
</dbReference>
<dbReference type="InterPro" id="IPR036278">
    <property type="entry name" value="Sialidase_sf"/>
</dbReference>
<reference evidence="3" key="2">
    <citation type="journal article" date="2020" name="Int. J. Syst. Evol. Microbiol.">
        <title>Genomic insights into a novel species Rhodoferax aquaticus sp. nov., isolated from freshwater.</title>
        <authorList>
            <person name="Li T."/>
            <person name="Zhuo Y."/>
            <person name="Jin C.Z."/>
            <person name="Wu X."/>
            <person name="Ko S.R."/>
            <person name="Jin F.J."/>
            <person name="Ahn C.Y."/>
            <person name="Oh H.M."/>
            <person name="Lee H.G."/>
            <person name="Jin L."/>
        </authorList>
    </citation>
    <scope>NUCLEOTIDE SEQUENCE [LARGE SCALE GENOMIC DNA]</scope>
    <source>
        <strain evidence="3">Gr-4</strain>
    </source>
</reference>
<keyword evidence="3" id="KW-1185">Reference proteome</keyword>
<gene>
    <name evidence="2" type="ORF">EXZ61_17450</name>
</gene>
<organism evidence="2 3">
    <name type="scientific">Rhodoferax aquaticus</name>
    <dbReference type="NCBI Taxonomy" id="2527691"/>
    <lineage>
        <taxon>Bacteria</taxon>
        <taxon>Pseudomonadati</taxon>
        <taxon>Pseudomonadota</taxon>
        <taxon>Betaproteobacteria</taxon>
        <taxon>Burkholderiales</taxon>
        <taxon>Comamonadaceae</taxon>
        <taxon>Rhodoferax</taxon>
    </lineage>
</organism>